<dbReference type="AlphaFoldDB" id="A0A0L9TWH7"/>
<evidence type="ECO:0000313" key="2">
    <source>
        <dbReference type="EMBL" id="KOM34767.1"/>
    </source>
</evidence>
<proteinExistence type="predicted"/>
<accession>A0A0L9TWH7</accession>
<organism evidence="2 3">
    <name type="scientific">Phaseolus angularis</name>
    <name type="common">Azuki bean</name>
    <name type="synonym">Vigna angularis</name>
    <dbReference type="NCBI Taxonomy" id="3914"/>
    <lineage>
        <taxon>Eukaryota</taxon>
        <taxon>Viridiplantae</taxon>
        <taxon>Streptophyta</taxon>
        <taxon>Embryophyta</taxon>
        <taxon>Tracheophyta</taxon>
        <taxon>Spermatophyta</taxon>
        <taxon>Magnoliopsida</taxon>
        <taxon>eudicotyledons</taxon>
        <taxon>Gunneridae</taxon>
        <taxon>Pentapetalae</taxon>
        <taxon>rosids</taxon>
        <taxon>fabids</taxon>
        <taxon>Fabales</taxon>
        <taxon>Fabaceae</taxon>
        <taxon>Papilionoideae</taxon>
        <taxon>50 kb inversion clade</taxon>
        <taxon>NPAAA clade</taxon>
        <taxon>indigoferoid/millettioid clade</taxon>
        <taxon>Phaseoleae</taxon>
        <taxon>Vigna</taxon>
    </lineage>
</organism>
<evidence type="ECO:0000313" key="3">
    <source>
        <dbReference type="Proteomes" id="UP000053144"/>
    </source>
</evidence>
<gene>
    <name evidence="2" type="ORF">LR48_Vigan02g091700</name>
</gene>
<dbReference type="EMBL" id="CM003372">
    <property type="protein sequence ID" value="KOM34767.1"/>
    <property type="molecule type" value="Genomic_DNA"/>
</dbReference>
<reference evidence="3" key="1">
    <citation type="journal article" date="2015" name="Proc. Natl. Acad. Sci. U.S.A.">
        <title>Genome sequencing of adzuki bean (Vigna angularis) provides insight into high starch and low fat accumulation and domestication.</title>
        <authorList>
            <person name="Yang K."/>
            <person name="Tian Z."/>
            <person name="Chen C."/>
            <person name="Luo L."/>
            <person name="Zhao B."/>
            <person name="Wang Z."/>
            <person name="Yu L."/>
            <person name="Li Y."/>
            <person name="Sun Y."/>
            <person name="Li W."/>
            <person name="Chen Y."/>
            <person name="Li Y."/>
            <person name="Zhang Y."/>
            <person name="Ai D."/>
            <person name="Zhao J."/>
            <person name="Shang C."/>
            <person name="Ma Y."/>
            <person name="Wu B."/>
            <person name="Wang M."/>
            <person name="Gao L."/>
            <person name="Sun D."/>
            <person name="Zhang P."/>
            <person name="Guo F."/>
            <person name="Wang W."/>
            <person name="Li Y."/>
            <person name="Wang J."/>
            <person name="Varshney R.K."/>
            <person name="Wang J."/>
            <person name="Ling H.Q."/>
            <person name="Wan P."/>
        </authorList>
    </citation>
    <scope>NUCLEOTIDE SEQUENCE</scope>
    <source>
        <strain evidence="3">cv. Jingnong 6</strain>
    </source>
</reference>
<feature type="region of interest" description="Disordered" evidence="1">
    <location>
        <begin position="1"/>
        <end position="36"/>
    </location>
</feature>
<evidence type="ECO:0000256" key="1">
    <source>
        <dbReference type="SAM" id="MobiDB-lite"/>
    </source>
</evidence>
<dbReference type="Proteomes" id="UP000053144">
    <property type="component" value="Chromosome 2"/>
</dbReference>
<dbReference type="Gramene" id="KOM34767">
    <property type="protein sequence ID" value="KOM34767"/>
    <property type="gene ID" value="LR48_Vigan02g091700"/>
</dbReference>
<sequence>MLHCLNKDIQDNQEEIVKEEHERKEKEEKANKEKEEIVREKEKANVLITKEVLLQAPSPPIIQLDPSYDRGVFQDSRSNPLKPGGDDMIIDGATMKSFQSDSKHKKTQAMWDFPWLGLKRKEEKEGVLACSARYALPHHKATYQDVLMTSHQDEKPKVKGKHCFLFQEQKEEKIGKGRKVHDDWMQEQLQLGKPEKFKNKLWVVKDYKENEVIEIESPHSRRVRKVDRKQLMTWCDMNINHEDGT</sequence>
<protein>
    <submittedName>
        <fullName evidence="2">Uncharacterized protein</fullName>
    </submittedName>
</protein>
<name>A0A0L9TWH7_PHAAN</name>